<protein>
    <submittedName>
        <fullName evidence="7">Nitrogen fixation protein VnfA</fullName>
    </submittedName>
</protein>
<feature type="region of interest" description="Disordered" evidence="5">
    <location>
        <begin position="1"/>
        <end position="52"/>
    </location>
</feature>
<evidence type="ECO:0000256" key="4">
    <source>
        <dbReference type="ARBA" id="ARBA00023163"/>
    </source>
</evidence>
<evidence type="ECO:0000259" key="6">
    <source>
        <dbReference type="PROSITE" id="PS50045"/>
    </source>
</evidence>
<dbReference type="AlphaFoldDB" id="A0AA35XC94"/>
<dbReference type="PROSITE" id="PS00688">
    <property type="entry name" value="SIGMA54_INTERACT_3"/>
    <property type="match status" value="1"/>
</dbReference>
<comment type="caution">
    <text evidence="7">The sequence shown here is derived from an EMBL/GenBank/DDBJ whole genome shotgun (WGS) entry which is preliminary data.</text>
</comment>
<dbReference type="InterPro" id="IPR058031">
    <property type="entry name" value="AAA_lid_NorR"/>
</dbReference>
<dbReference type="Gene3D" id="1.10.8.60">
    <property type="match status" value="1"/>
</dbReference>
<keyword evidence="2" id="KW-0067">ATP-binding</keyword>
<dbReference type="Gene3D" id="1.10.10.60">
    <property type="entry name" value="Homeodomain-like"/>
    <property type="match status" value="1"/>
</dbReference>
<evidence type="ECO:0000256" key="3">
    <source>
        <dbReference type="ARBA" id="ARBA00023015"/>
    </source>
</evidence>
<organism evidence="7 8">
    <name type="scientific">Geodia barretti</name>
    <name type="common">Barrett's horny sponge</name>
    <dbReference type="NCBI Taxonomy" id="519541"/>
    <lineage>
        <taxon>Eukaryota</taxon>
        <taxon>Metazoa</taxon>
        <taxon>Porifera</taxon>
        <taxon>Demospongiae</taxon>
        <taxon>Heteroscleromorpha</taxon>
        <taxon>Tetractinellida</taxon>
        <taxon>Astrophorina</taxon>
        <taxon>Geodiidae</taxon>
        <taxon>Geodia</taxon>
    </lineage>
</organism>
<dbReference type="InterPro" id="IPR002078">
    <property type="entry name" value="Sigma_54_int"/>
</dbReference>
<dbReference type="PANTHER" id="PTHR32071">
    <property type="entry name" value="TRANSCRIPTIONAL REGULATORY PROTEIN"/>
    <property type="match status" value="1"/>
</dbReference>
<accession>A0AA35XC94</accession>
<evidence type="ECO:0000256" key="2">
    <source>
        <dbReference type="ARBA" id="ARBA00022840"/>
    </source>
</evidence>
<dbReference type="Pfam" id="PF25601">
    <property type="entry name" value="AAA_lid_14"/>
    <property type="match status" value="1"/>
</dbReference>
<evidence type="ECO:0000313" key="8">
    <source>
        <dbReference type="Proteomes" id="UP001174909"/>
    </source>
</evidence>
<dbReference type="CDD" id="cd00009">
    <property type="entry name" value="AAA"/>
    <property type="match status" value="1"/>
</dbReference>
<dbReference type="Pfam" id="PF00158">
    <property type="entry name" value="Sigma54_activat"/>
    <property type="match status" value="1"/>
</dbReference>
<dbReference type="GO" id="GO:0005524">
    <property type="term" value="F:ATP binding"/>
    <property type="evidence" value="ECO:0007669"/>
    <property type="project" value="UniProtKB-KW"/>
</dbReference>
<dbReference type="InterPro" id="IPR002197">
    <property type="entry name" value="HTH_Fis"/>
</dbReference>
<dbReference type="InterPro" id="IPR027417">
    <property type="entry name" value="P-loop_NTPase"/>
</dbReference>
<dbReference type="PRINTS" id="PR01590">
    <property type="entry name" value="HTHFIS"/>
</dbReference>
<feature type="domain" description="Sigma-54 factor interaction" evidence="6">
    <location>
        <begin position="45"/>
        <end position="233"/>
    </location>
</feature>
<dbReference type="GO" id="GO:0043565">
    <property type="term" value="F:sequence-specific DNA binding"/>
    <property type="evidence" value="ECO:0007669"/>
    <property type="project" value="InterPro"/>
</dbReference>
<evidence type="ECO:0000256" key="5">
    <source>
        <dbReference type="SAM" id="MobiDB-lite"/>
    </source>
</evidence>
<dbReference type="GO" id="GO:0006355">
    <property type="term" value="P:regulation of DNA-templated transcription"/>
    <property type="evidence" value="ECO:0007669"/>
    <property type="project" value="InterPro"/>
</dbReference>
<dbReference type="Proteomes" id="UP001174909">
    <property type="component" value="Unassembled WGS sequence"/>
</dbReference>
<dbReference type="SUPFAM" id="SSF46689">
    <property type="entry name" value="Homeodomain-like"/>
    <property type="match status" value="1"/>
</dbReference>
<dbReference type="InterPro" id="IPR025944">
    <property type="entry name" value="Sigma_54_int_dom_CS"/>
</dbReference>
<dbReference type="EMBL" id="CASHTH010003484">
    <property type="protein sequence ID" value="CAI8045582.1"/>
    <property type="molecule type" value="Genomic_DNA"/>
</dbReference>
<dbReference type="FunFam" id="3.40.50.300:FF:000006">
    <property type="entry name" value="DNA-binding transcriptional regulator NtrC"/>
    <property type="match status" value="1"/>
</dbReference>
<keyword evidence="4" id="KW-0804">Transcription</keyword>
<dbReference type="Pfam" id="PF02954">
    <property type="entry name" value="HTH_8"/>
    <property type="match status" value="1"/>
</dbReference>
<reference evidence="7" key="1">
    <citation type="submission" date="2023-03" db="EMBL/GenBank/DDBJ databases">
        <authorList>
            <person name="Steffen K."/>
            <person name="Cardenas P."/>
        </authorList>
    </citation>
    <scope>NUCLEOTIDE SEQUENCE</scope>
</reference>
<keyword evidence="1" id="KW-0547">Nucleotide-binding</keyword>
<evidence type="ECO:0000256" key="1">
    <source>
        <dbReference type="ARBA" id="ARBA00022741"/>
    </source>
</evidence>
<keyword evidence="3" id="KW-0805">Transcription regulation</keyword>
<gene>
    <name evidence="7" type="ORF">GBAR_LOCUS25214</name>
</gene>
<evidence type="ECO:0000313" key="7">
    <source>
        <dbReference type="EMBL" id="CAI8045582.1"/>
    </source>
</evidence>
<dbReference type="PROSITE" id="PS50045">
    <property type="entry name" value="SIGMA54_INTERACT_4"/>
    <property type="match status" value="1"/>
</dbReference>
<dbReference type="InterPro" id="IPR009057">
    <property type="entry name" value="Homeodomain-like_sf"/>
</dbReference>
<proteinExistence type="predicted"/>
<dbReference type="Gene3D" id="3.40.50.300">
    <property type="entry name" value="P-loop containing nucleotide triphosphate hydrolases"/>
    <property type="match status" value="1"/>
</dbReference>
<keyword evidence="8" id="KW-1185">Reference proteome</keyword>
<sequence>PSRIHHPKRPSPPPLGPSRPGRRIPGDRAPHRRKRHGQRSAGERLHERSPRRRASFVHLNCASLPEGVLESELFGHEKGAFTGAIRQRLGRFELANRGTLFLDEIGAADMRVQLRLLRVLQEREFERVGGAETLRVDVRVIAATNVNLREAVRKGTFREDLFYRLNVVPLKLPPLRQRQGDIPLLIEHFIRRLAAQHGCKIRGLDTAALNHLLAYPWPGNVRQLENALERMVLLANDNLLREEDVPEEIVHWQDEEESDLLPRDFKEARNSFERHFLCEALHRHRGVISQVAEEVGLSRKSLYAKLENLDIDYQHYRT</sequence>
<feature type="non-terminal residue" evidence="7">
    <location>
        <position position="1"/>
    </location>
</feature>
<name>A0AA35XC94_GEOBA</name>
<dbReference type="SUPFAM" id="SSF52540">
    <property type="entry name" value="P-loop containing nucleoside triphosphate hydrolases"/>
    <property type="match status" value="1"/>
</dbReference>